<dbReference type="GO" id="GO:0020037">
    <property type="term" value="F:heme binding"/>
    <property type="evidence" value="ECO:0007669"/>
    <property type="project" value="InterPro"/>
</dbReference>
<name>A0A382ZCX3_9ZZZZ</name>
<dbReference type="InterPro" id="IPR036909">
    <property type="entry name" value="Cyt_c-like_dom_sf"/>
</dbReference>
<keyword evidence="2" id="KW-0479">Metal-binding</keyword>
<dbReference type="Pfam" id="PF00034">
    <property type="entry name" value="Cytochrom_C"/>
    <property type="match status" value="1"/>
</dbReference>
<dbReference type="InterPro" id="IPR009056">
    <property type="entry name" value="Cyt_c-like_dom"/>
</dbReference>
<dbReference type="EMBL" id="UINC01182633">
    <property type="protein sequence ID" value="SVD92955.1"/>
    <property type="molecule type" value="Genomic_DNA"/>
</dbReference>
<protein>
    <recommendedName>
        <fullName evidence="4">Cytochrome c domain-containing protein</fullName>
    </recommendedName>
</protein>
<dbReference type="SUPFAM" id="SSF46626">
    <property type="entry name" value="Cytochrome c"/>
    <property type="match status" value="1"/>
</dbReference>
<dbReference type="GO" id="GO:0046872">
    <property type="term" value="F:metal ion binding"/>
    <property type="evidence" value="ECO:0007669"/>
    <property type="project" value="UniProtKB-KW"/>
</dbReference>
<evidence type="ECO:0000256" key="1">
    <source>
        <dbReference type="ARBA" id="ARBA00022617"/>
    </source>
</evidence>
<reference evidence="5" key="1">
    <citation type="submission" date="2018-05" db="EMBL/GenBank/DDBJ databases">
        <authorList>
            <person name="Lanie J.A."/>
            <person name="Ng W.-L."/>
            <person name="Kazmierczak K.M."/>
            <person name="Andrzejewski T.M."/>
            <person name="Davidsen T.M."/>
            <person name="Wayne K.J."/>
            <person name="Tettelin H."/>
            <person name="Glass J.I."/>
            <person name="Rusch D."/>
            <person name="Podicherti R."/>
            <person name="Tsui H.-C.T."/>
            <person name="Winkler M.E."/>
        </authorList>
    </citation>
    <scope>NUCLEOTIDE SEQUENCE</scope>
</reference>
<dbReference type="GO" id="GO:0009055">
    <property type="term" value="F:electron transfer activity"/>
    <property type="evidence" value="ECO:0007669"/>
    <property type="project" value="InterPro"/>
</dbReference>
<evidence type="ECO:0000256" key="3">
    <source>
        <dbReference type="ARBA" id="ARBA00023004"/>
    </source>
</evidence>
<dbReference type="Gene3D" id="1.10.760.10">
    <property type="entry name" value="Cytochrome c-like domain"/>
    <property type="match status" value="1"/>
</dbReference>
<keyword evidence="1" id="KW-0349">Heme</keyword>
<evidence type="ECO:0000259" key="4">
    <source>
        <dbReference type="Pfam" id="PF00034"/>
    </source>
</evidence>
<organism evidence="5">
    <name type="scientific">marine metagenome</name>
    <dbReference type="NCBI Taxonomy" id="408172"/>
    <lineage>
        <taxon>unclassified sequences</taxon>
        <taxon>metagenomes</taxon>
        <taxon>ecological metagenomes</taxon>
    </lineage>
</organism>
<gene>
    <name evidence="5" type="ORF">METZ01_LOCUS445809</name>
</gene>
<proteinExistence type="predicted"/>
<accession>A0A382ZCX3</accession>
<dbReference type="AlphaFoldDB" id="A0A382ZCX3"/>
<feature type="domain" description="Cytochrome c" evidence="4">
    <location>
        <begin position="44"/>
        <end position="120"/>
    </location>
</feature>
<evidence type="ECO:0000313" key="5">
    <source>
        <dbReference type="EMBL" id="SVD92955.1"/>
    </source>
</evidence>
<feature type="non-terminal residue" evidence="5">
    <location>
        <position position="185"/>
    </location>
</feature>
<sequence>MTTKRLFVFGLAFVLTAAIAAPSYAGNEAEDNLTYYKDVLPIIQENCQSCHRESGANISGLVAPMSFMNYKETRPWARSIARKVESKEMPPWFASAPKGVFENERGLTTDEISTIVNWVEAGAPAGDTADAPPAKQWAEDLNDGWTYGKPDFVVKMDPHVVEDDVFDLNVVFYKKLTEEELPEDT</sequence>
<keyword evidence="3" id="KW-0408">Iron</keyword>
<evidence type="ECO:0000256" key="2">
    <source>
        <dbReference type="ARBA" id="ARBA00022723"/>
    </source>
</evidence>